<proteinExistence type="predicted"/>
<evidence type="ECO:0000313" key="2">
    <source>
        <dbReference type="Proteomes" id="UP000318298"/>
    </source>
</evidence>
<evidence type="ECO:0000313" key="1">
    <source>
        <dbReference type="EMBL" id="QDH46671.1"/>
    </source>
</evidence>
<keyword evidence="2" id="KW-1185">Reference proteome</keyword>
<name>A0A514A093_9CAUD</name>
<sequence>MAKENAASGERARRANQQDAASNAMIFDGCTQSQLCTIFKMDRRTMSAKLVTGNVKPAGVRAGFPIYYIHEVAPHVVKPLYDIETYISRMHHNDLPPLLSKEFWNGKKAKQDYELRAGDLWPTEQVQETVSAAFKDIRMSILLFRDGLTRDTVLTDEQDAKLQAMIDGLLNDMANNLVKMFQRREDEHGQEALDDDEEI</sequence>
<dbReference type="Proteomes" id="UP000318298">
    <property type="component" value="Segment"/>
</dbReference>
<accession>A0A514A093</accession>
<protein>
    <submittedName>
        <fullName evidence="1">Putative terminase small subunit</fullName>
    </submittedName>
</protein>
<gene>
    <name evidence="1" type="ORF">LAh7_67</name>
</gene>
<reference evidence="1 2" key="1">
    <citation type="submission" date="2019-04" db="EMBL/GenBank/DDBJ databases">
        <title>Novel bacteriophages capable of disrupting biofilms from clinical strains of Aeromonas hydrophila with intrinsic antibiotic resistance.</title>
        <authorList>
            <person name="Kabwe M."/>
            <person name="Brown T.L."/>
            <person name="Speirs L."/>
            <person name="Ku H."/>
            <person name="Leach M."/>
            <person name="Chan H.T."/>
            <person name="Petrovski S."/>
            <person name="Lock P."/>
            <person name="Tucci J."/>
        </authorList>
    </citation>
    <scope>NUCLEOTIDE SEQUENCE [LARGE SCALE GENOMIC DNA]</scope>
</reference>
<organism evidence="1 2">
    <name type="scientific">Aeromonas phage LAh_7</name>
    <dbReference type="NCBI Taxonomy" id="2591031"/>
    <lineage>
        <taxon>Viruses</taxon>
        <taxon>Duplodnaviria</taxon>
        <taxon>Heunggongvirae</taxon>
        <taxon>Uroviricota</taxon>
        <taxon>Caudoviricetes</taxon>
        <taxon>Casjensviridae</taxon>
        <taxon>Sharonstreetvirus</taxon>
        <taxon>Sharonstreetvirus LAh7</taxon>
    </lineage>
</organism>
<dbReference type="EMBL" id="MK838113">
    <property type="protein sequence ID" value="QDH46671.1"/>
    <property type="molecule type" value="Genomic_DNA"/>
</dbReference>